<reference evidence="2 3" key="2">
    <citation type="submission" date="2018-11" db="EMBL/GenBank/DDBJ databases">
        <authorList>
            <consortium name="Pathogen Informatics"/>
        </authorList>
    </citation>
    <scope>NUCLEOTIDE SEQUENCE [LARGE SCALE GENOMIC DNA]</scope>
    <source>
        <strain evidence="2">Dakar</strain>
        <strain evidence="3">Dakar, Senegal</strain>
    </source>
</reference>
<dbReference type="STRING" id="6186.A0A183KXH5"/>
<dbReference type="EMBL" id="UZAK01043111">
    <property type="protein sequence ID" value="VDP70231.1"/>
    <property type="molecule type" value="Genomic_DNA"/>
</dbReference>
<evidence type="ECO:0000313" key="2">
    <source>
        <dbReference type="EMBL" id="VDP70231.1"/>
    </source>
</evidence>
<proteinExistence type="predicted"/>
<accession>A0A183KXH5</accession>
<gene>
    <name evidence="2" type="ORF">SCUD_LOCUS19772</name>
</gene>
<evidence type="ECO:0000313" key="3">
    <source>
        <dbReference type="Proteomes" id="UP000279833"/>
    </source>
</evidence>
<dbReference type="AlphaFoldDB" id="A0A183KXH5"/>
<organism evidence="4">
    <name type="scientific">Schistosoma curassoni</name>
    <dbReference type="NCBI Taxonomy" id="6186"/>
    <lineage>
        <taxon>Eukaryota</taxon>
        <taxon>Metazoa</taxon>
        <taxon>Spiralia</taxon>
        <taxon>Lophotrochozoa</taxon>
        <taxon>Platyhelminthes</taxon>
        <taxon>Trematoda</taxon>
        <taxon>Digenea</taxon>
        <taxon>Strigeidida</taxon>
        <taxon>Schistosomatoidea</taxon>
        <taxon>Schistosomatidae</taxon>
        <taxon>Schistosoma</taxon>
    </lineage>
</organism>
<dbReference type="WBParaSite" id="SCUD_0001977401-mRNA-1">
    <property type="protein sequence ID" value="SCUD_0001977401-mRNA-1"/>
    <property type="gene ID" value="SCUD_0001977401"/>
</dbReference>
<sequence>MSNRKAAEIRIYNLAALGIAETHWTQARQKRIDSEEMLLYSGHEEENAPHTQGLHMMLSEEGRKTLIKLESHESRIIKAPFKTKKEGITMNVIQCYAPTNHSNDDDNDQFTKGYNEL</sequence>
<keyword evidence="3" id="KW-1185">Reference proteome</keyword>
<name>A0A183KXH5_9TREM</name>
<reference evidence="4" key="1">
    <citation type="submission" date="2016-06" db="UniProtKB">
        <authorList>
            <consortium name="WormBaseParasite"/>
        </authorList>
    </citation>
    <scope>IDENTIFICATION</scope>
</reference>
<evidence type="ECO:0000313" key="4">
    <source>
        <dbReference type="WBParaSite" id="SCUD_0001977401-mRNA-1"/>
    </source>
</evidence>
<evidence type="ECO:0000256" key="1">
    <source>
        <dbReference type="SAM" id="MobiDB-lite"/>
    </source>
</evidence>
<dbReference type="Proteomes" id="UP000279833">
    <property type="component" value="Unassembled WGS sequence"/>
</dbReference>
<feature type="region of interest" description="Disordered" evidence="1">
    <location>
        <begin position="97"/>
        <end position="117"/>
    </location>
</feature>
<protein>
    <submittedName>
        <fullName evidence="4">DUF1738 domain-containing protein</fullName>
    </submittedName>
</protein>